<reference evidence="3" key="1">
    <citation type="submission" date="2016-10" db="EMBL/GenBank/DDBJ databases">
        <authorList>
            <person name="Varghese N."/>
            <person name="Submissions S."/>
        </authorList>
    </citation>
    <scope>NUCLEOTIDE SEQUENCE [LARGE SCALE GENOMIC DNA]</scope>
    <source>
        <strain evidence="3">DSM 15719</strain>
    </source>
</reference>
<dbReference type="Pfam" id="PF07661">
    <property type="entry name" value="MORN_2"/>
    <property type="match status" value="2"/>
</dbReference>
<protein>
    <submittedName>
        <fullName evidence="2">Antitoxin component YwqK of the YwqJK toxin-antitoxin module</fullName>
    </submittedName>
</protein>
<feature type="chain" id="PRO_5010377944" evidence="1">
    <location>
        <begin position="22"/>
        <end position="236"/>
    </location>
</feature>
<evidence type="ECO:0000313" key="2">
    <source>
        <dbReference type="EMBL" id="SEQ81258.1"/>
    </source>
</evidence>
<keyword evidence="1" id="KW-0732">Signal</keyword>
<evidence type="ECO:0000256" key="1">
    <source>
        <dbReference type="SAM" id="SignalP"/>
    </source>
</evidence>
<evidence type="ECO:0000313" key="3">
    <source>
        <dbReference type="Proteomes" id="UP000183658"/>
    </source>
</evidence>
<dbReference type="SUPFAM" id="SSF82185">
    <property type="entry name" value="Histone H3 K4-specific methyltransferase SET7/9 N-terminal domain"/>
    <property type="match status" value="2"/>
</dbReference>
<dbReference type="OrthoDB" id="9785122at2"/>
<accession>A0A1H9J393</accession>
<dbReference type="Gene3D" id="3.90.930.1">
    <property type="match status" value="1"/>
</dbReference>
<feature type="signal peptide" evidence="1">
    <location>
        <begin position="1"/>
        <end position="21"/>
    </location>
</feature>
<dbReference type="RefSeq" id="WP_074722949.1">
    <property type="nucleotide sequence ID" value="NZ_CBCRVS010000008.1"/>
</dbReference>
<dbReference type="InterPro" id="IPR011652">
    <property type="entry name" value="MORN_2"/>
</dbReference>
<keyword evidence="3" id="KW-1185">Reference proteome</keyword>
<organism evidence="2 3">
    <name type="scientific">Flavobacterium frigoris</name>
    <dbReference type="NCBI Taxonomy" id="229204"/>
    <lineage>
        <taxon>Bacteria</taxon>
        <taxon>Pseudomonadati</taxon>
        <taxon>Bacteroidota</taxon>
        <taxon>Flavobacteriia</taxon>
        <taxon>Flavobacteriales</taxon>
        <taxon>Flavobacteriaceae</taxon>
        <taxon>Flavobacterium</taxon>
    </lineage>
</organism>
<gene>
    <name evidence="2" type="ORF">SAMN05444355_104201</name>
</gene>
<dbReference type="Proteomes" id="UP000183658">
    <property type="component" value="Unassembled WGS sequence"/>
</dbReference>
<dbReference type="EMBL" id="FOFZ01000004">
    <property type="protein sequence ID" value="SEQ81258.1"/>
    <property type="molecule type" value="Genomic_DNA"/>
</dbReference>
<proteinExistence type="predicted"/>
<sequence length="236" mass="27115">MKEYKFYFLLFLIFSSHITVAQLDYNKVDEKGKKNGVWKGFYVDSKRSKYEGTFEHGKEVGVFSFYDDTKAKSIIATREFNGRDNSAYTVFYDQAKNKVSEGKVFNKLFEGEWKYYHQASKTVMTVENYKRGKLEGLRSVYYPSGKVAEEINYRSNAKDGSYKSFSENGIVLEESIYKNNEYNGLAIFKDTQGNVVSKGKFINGKKAGLWQFYTNGKLVKEMNMSTPDNAAKSKGN</sequence>
<name>A0A1H9J393_FLAFI</name>
<dbReference type="AlphaFoldDB" id="A0A1H9J393"/>